<dbReference type="EMBL" id="BMKK01000001">
    <property type="protein sequence ID" value="GGD43266.1"/>
    <property type="molecule type" value="Genomic_DNA"/>
</dbReference>
<comment type="caution">
    <text evidence="4">The sequence shown here is derived from an EMBL/GenBank/DDBJ whole genome shotgun (WGS) entry which is preliminary data.</text>
</comment>
<reference evidence="4" key="1">
    <citation type="journal article" date="2014" name="Int. J. Syst. Evol. Microbiol.">
        <title>Complete genome sequence of Corynebacterium casei LMG S-19264T (=DSM 44701T), isolated from a smear-ripened cheese.</title>
        <authorList>
            <consortium name="US DOE Joint Genome Institute (JGI-PGF)"/>
            <person name="Walter F."/>
            <person name="Albersmeier A."/>
            <person name="Kalinowski J."/>
            <person name="Ruckert C."/>
        </authorList>
    </citation>
    <scope>NUCLEOTIDE SEQUENCE</scope>
    <source>
        <strain evidence="4">CGMCC 1.15958</strain>
    </source>
</reference>
<dbReference type="PROSITE" id="PS50930">
    <property type="entry name" value="HTH_LYTTR"/>
    <property type="match status" value="1"/>
</dbReference>
<dbReference type="RefSeq" id="WP_188764133.1">
    <property type="nucleotide sequence ID" value="NZ_BMKK01000001.1"/>
</dbReference>
<feature type="domain" description="HTH LytTR-type" evidence="3">
    <location>
        <begin position="154"/>
        <end position="261"/>
    </location>
</feature>
<dbReference type="Gene3D" id="3.40.50.2300">
    <property type="match status" value="1"/>
</dbReference>
<dbReference type="Proteomes" id="UP000609064">
    <property type="component" value="Unassembled WGS sequence"/>
</dbReference>
<evidence type="ECO:0000259" key="2">
    <source>
        <dbReference type="PROSITE" id="PS50110"/>
    </source>
</evidence>
<dbReference type="PANTHER" id="PTHR37299">
    <property type="entry name" value="TRANSCRIPTIONAL REGULATOR-RELATED"/>
    <property type="match status" value="1"/>
</dbReference>
<dbReference type="AlphaFoldDB" id="A0A917DIS2"/>
<dbReference type="GO" id="GO:0000156">
    <property type="term" value="F:phosphorelay response regulator activity"/>
    <property type="evidence" value="ECO:0007669"/>
    <property type="project" value="InterPro"/>
</dbReference>
<keyword evidence="5" id="KW-1185">Reference proteome</keyword>
<reference evidence="4" key="2">
    <citation type="submission" date="2020-09" db="EMBL/GenBank/DDBJ databases">
        <authorList>
            <person name="Sun Q."/>
            <person name="Zhou Y."/>
        </authorList>
    </citation>
    <scope>NUCLEOTIDE SEQUENCE</scope>
    <source>
        <strain evidence="4">CGMCC 1.15958</strain>
    </source>
</reference>
<sequence length="261" mass="30425">MHENGNLTTQIAMNILLVEHDENHAKLLTQVLAEYFPMSSIEFCQTNEELKTALNAGVLYDLALCEVELRDGLIFEIFQELLPSFPVVFMSAYDKYWSQSMAYNAIDYLRKPIEKEEVNRVLEKYEALKLHFLKRFSAENNSRITKSAFQKDRLIAKKGTNYYVVATKDIAFIYTESRIVFLIDRMGERYTVERSLSELEIELPSRDFFRVNRKFIVHINAILSFKPSFKGKIALELLHLAKAEVSISQENAAQFKKWIEE</sequence>
<accession>A0A917DIS2</accession>
<protein>
    <submittedName>
        <fullName evidence="4">DNA-binding response regulator</fullName>
    </submittedName>
</protein>
<feature type="domain" description="Response regulatory" evidence="2">
    <location>
        <begin position="14"/>
        <end position="126"/>
    </location>
</feature>
<dbReference type="InterPro" id="IPR011006">
    <property type="entry name" value="CheY-like_superfamily"/>
</dbReference>
<dbReference type="Pfam" id="PF04397">
    <property type="entry name" value="LytTR"/>
    <property type="match status" value="1"/>
</dbReference>
<dbReference type="GO" id="GO:0003677">
    <property type="term" value="F:DNA binding"/>
    <property type="evidence" value="ECO:0007669"/>
    <property type="project" value="UniProtKB-KW"/>
</dbReference>
<dbReference type="InterPro" id="IPR001789">
    <property type="entry name" value="Sig_transdc_resp-reg_receiver"/>
</dbReference>
<evidence type="ECO:0000313" key="5">
    <source>
        <dbReference type="Proteomes" id="UP000609064"/>
    </source>
</evidence>
<keyword evidence="4" id="KW-0238">DNA-binding</keyword>
<name>A0A917DIS2_9BACT</name>
<proteinExistence type="predicted"/>
<evidence type="ECO:0000259" key="3">
    <source>
        <dbReference type="PROSITE" id="PS50930"/>
    </source>
</evidence>
<comment type="caution">
    <text evidence="1">Lacks conserved residue(s) required for the propagation of feature annotation.</text>
</comment>
<organism evidence="4 5">
    <name type="scientific">Emticicia aquatilis</name>
    <dbReference type="NCBI Taxonomy" id="1537369"/>
    <lineage>
        <taxon>Bacteria</taxon>
        <taxon>Pseudomonadati</taxon>
        <taxon>Bacteroidota</taxon>
        <taxon>Cytophagia</taxon>
        <taxon>Cytophagales</taxon>
        <taxon>Leadbetterellaceae</taxon>
        <taxon>Emticicia</taxon>
    </lineage>
</organism>
<gene>
    <name evidence="4" type="ORF">GCM10011514_04030</name>
</gene>
<dbReference type="PROSITE" id="PS50110">
    <property type="entry name" value="RESPONSE_REGULATORY"/>
    <property type="match status" value="1"/>
</dbReference>
<evidence type="ECO:0000313" key="4">
    <source>
        <dbReference type="EMBL" id="GGD43266.1"/>
    </source>
</evidence>
<dbReference type="SMART" id="SM00850">
    <property type="entry name" value="LytTR"/>
    <property type="match status" value="1"/>
</dbReference>
<evidence type="ECO:0000256" key="1">
    <source>
        <dbReference type="PROSITE-ProRule" id="PRU00169"/>
    </source>
</evidence>
<dbReference type="SMART" id="SM00448">
    <property type="entry name" value="REC"/>
    <property type="match status" value="1"/>
</dbReference>
<dbReference type="SUPFAM" id="SSF52172">
    <property type="entry name" value="CheY-like"/>
    <property type="match status" value="1"/>
</dbReference>
<dbReference type="Gene3D" id="2.40.50.1020">
    <property type="entry name" value="LytTr DNA-binding domain"/>
    <property type="match status" value="1"/>
</dbReference>
<dbReference type="InterPro" id="IPR007492">
    <property type="entry name" value="LytTR_DNA-bd_dom"/>
</dbReference>
<dbReference type="InterPro" id="IPR046947">
    <property type="entry name" value="LytR-like"/>
</dbReference>
<dbReference type="PANTHER" id="PTHR37299:SF1">
    <property type="entry name" value="STAGE 0 SPORULATION PROTEIN A HOMOLOG"/>
    <property type="match status" value="1"/>
</dbReference>